<reference evidence="1 2" key="2">
    <citation type="submission" date="2018-11" db="EMBL/GenBank/DDBJ databases">
        <authorList>
            <consortium name="Pathogen Informatics"/>
        </authorList>
    </citation>
    <scope>NUCLEOTIDE SEQUENCE [LARGE SCALE GENOMIC DNA]</scope>
</reference>
<gene>
    <name evidence="1" type="ORF">GPUH_LOCUS17928</name>
</gene>
<accession>A0A183EAD7</accession>
<dbReference type="WBParaSite" id="GPUH_0001795301-mRNA-1">
    <property type="protein sequence ID" value="GPUH_0001795301-mRNA-1"/>
    <property type="gene ID" value="GPUH_0001795301"/>
</dbReference>
<name>A0A183EAD7_9BILA</name>
<dbReference type="EMBL" id="UYRT01085904">
    <property type="protein sequence ID" value="VDN30712.1"/>
    <property type="molecule type" value="Genomic_DNA"/>
</dbReference>
<dbReference type="Proteomes" id="UP000271098">
    <property type="component" value="Unassembled WGS sequence"/>
</dbReference>
<evidence type="ECO:0000313" key="3">
    <source>
        <dbReference type="WBParaSite" id="GPUH_0001795301-mRNA-1"/>
    </source>
</evidence>
<evidence type="ECO:0000313" key="1">
    <source>
        <dbReference type="EMBL" id="VDN30712.1"/>
    </source>
</evidence>
<proteinExistence type="predicted"/>
<evidence type="ECO:0000313" key="2">
    <source>
        <dbReference type="Proteomes" id="UP000271098"/>
    </source>
</evidence>
<protein>
    <submittedName>
        <fullName evidence="3">Crp/Fnr family transcriptional regulator</fullName>
    </submittedName>
</protein>
<organism evidence="3">
    <name type="scientific">Gongylonema pulchrum</name>
    <dbReference type="NCBI Taxonomy" id="637853"/>
    <lineage>
        <taxon>Eukaryota</taxon>
        <taxon>Metazoa</taxon>
        <taxon>Ecdysozoa</taxon>
        <taxon>Nematoda</taxon>
        <taxon>Chromadorea</taxon>
        <taxon>Rhabditida</taxon>
        <taxon>Spirurina</taxon>
        <taxon>Spiruromorpha</taxon>
        <taxon>Spiruroidea</taxon>
        <taxon>Gongylonematidae</taxon>
        <taxon>Gongylonema</taxon>
    </lineage>
</organism>
<dbReference type="AlphaFoldDB" id="A0A183EAD7"/>
<keyword evidence="2" id="KW-1185">Reference proteome</keyword>
<reference evidence="3" key="1">
    <citation type="submission" date="2016-06" db="UniProtKB">
        <authorList>
            <consortium name="WormBaseParasite"/>
        </authorList>
    </citation>
    <scope>IDENTIFICATION</scope>
</reference>
<sequence>MVLWPSDALPYHLCQHYFATPLTGILPEALGSAALRLDNVAVGVIGERIGRGQRMFGDRRVVFACSEELLLLLSDGEVKGTTLRGSMAACSSAMNNLNFLREQPLLNWLDYFVDRARLSALLRTETAGKRAT</sequence>